<keyword evidence="12 14" id="KW-0961">Cell wall biogenesis/degradation</keyword>
<evidence type="ECO:0000256" key="12">
    <source>
        <dbReference type="ARBA" id="ARBA00023316"/>
    </source>
</evidence>
<gene>
    <name evidence="17" type="primary">ddlA</name>
    <name evidence="14" type="synonym">ddl</name>
    <name evidence="17" type="ORF">UPTC3659_0730</name>
</gene>
<accession>A0A0A8HUJ4</accession>
<dbReference type="GO" id="GO:0046872">
    <property type="term" value="F:metal ion binding"/>
    <property type="evidence" value="ECO:0007669"/>
    <property type="project" value="InterPro"/>
</dbReference>
<dbReference type="HAMAP" id="MF_00047">
    <property type="entry name" value="Dala_Dala_lig"/>
    <property type="match status" value="1"/>
</dbReference>
<dbReference type="PROSITE" id="PS00844">
    <property type="entry name" value="DALA_DALA_LIGASE_2"/>
    <property type="match status" value="1"/>
</dbReference>
<dbReference type="HOGENOM" id="CLU_039268_0_2_7"/>
<evidence type="ECO:0000256" key="13">
    <source>
        <dbReference type="ARBA" id="ARBA00047614"/>
    </source>
</evidence>
<dbReference type="PANTHER" id="PTHR23132:SF23">
    <property type="entry name" value="D-ALANINE--D-ALANINE LIGASE B"/>
    <property type="match status" value="1"/>
</dbReference>
<dbReference type="InterPro" id="IPR005905">
    <property type="entry name" value="D_ala_D_ala"/>
</dbReference>
<evidence type="ECO:0000256" key="1">
    <source>
        <dbReference type="ARBA" id="ARBA00001936"/>
    </source>
</evidence>
<dbReference type="PANTHER" id="PTHR23132">
    <property type="entry name" value="D-ALANINE--D-ALANINE LIGASE"/>
    <property type="match status" value="1"/>
</dbReference>
<dbReference type="AlphaFoldDB" id="A0A0A8HUJ4"/>
<evidence type="ECO:0000256" key="7">
    <source>
        <dbReference type="ARBA" id="ARBA00022598"/>
    </source>
</evidence>
<evidence type="ECO:0000256" key="3">
    <source>
        <dbReference type="ARBA" id="ARBA00004496"/>
    </source>
</evidence>
<evidence type="ECO:0000259" key="16">
    <source>
        <dbReference type="PROSITE" id="PS50975"/>
    </source>
</evidence>
<dbReference type="KEGG" id="cln:UPTC3659_0730"/>
<evidence type="ECO:0000313" key="17">
    <source>
        <dbReference type="EMBL" id="AJD01579.1"/>
    </source>
</evidence>
<evidence type="ECO:0000313" key="18">
    <source>
        <dbReference type="Proteomes" id="UP000031130"/>
    </source>
</evidence>
<dbReference type="NCBIfam" id="NF002527">
    <property type="entry name" value="PRK01966.1-3"/>
    <property type="match status" value="1"/>
</dbReference>
<evidence type="ECO:0000256" key="11">
    <source>
        <dbReference type="ARBA" id="ARBA00022984"/>
    </source>
</evidence>
<dbReference type="Proteomes" id="UP000031130">
    <property type="component" value="Chromosome"/>
</dbReference>
<dbReference type="UniPathway" id="UPA00219"/>
<evidence type="ECO:0000256" key="8">
    <source>
        <dbReference type="ARBA" id="ARBA00022741"/>
    </source>
</evidence>
<keyword evidence="7 14" id="KW-0436">Ligase</keyword>
<evidence type="ECO:0000256" key="2">
    <source>
        <dbReference type="ARBA" id="ARBA00001946"/>
    </source>
</evidence>
<proteinExistence type="inferred from homology"/>
<evidence type="ECO:0000256" key="10">
    <source>
        <dbReference type="ARBA" id="ARBA00022960"/>
    </source>
</evidence>
<evidence type="ECO:0000256" key="4">
    <source>
        <dbReference type="ARBA" id="ARBA00010871"/>
    </source>
</evidence>
<evidence type="ECO:0000256" key="9">
    <source>
        <dbReference type="ARBA" id="ARBA00022840"/>
    </source>
</evidence>
<dbReference type="Gene3D" id="3.30.1490.20">
    <property type="entry name" value="ATP-grasp fold, A domain"/>
    <property type="match status" value="1"/>
</dbReference>
<evidence type="ECO:0000256" key="5">
    <source>
        <dbReference type="ARBA" id="ARBA00012216"/>
    </source>
</evidence>
<feature type="domain" description="ATP-grasp" evidence="16">
    <location>
        <begin position="133"/>
        <end position="327"/>
    </location>
</feature>
<dbReference type="SUPFAM" id="SSF56059">
    <property type="entry name" value="Glutathione synthetase ATP-binding domain-like"/>
    <property type="match status" value="1"/>
</dbReference>
<dbReference type="Gene3D" id="3.40.50.20">
    <property type="match status" value="1"/>
</dbReference>
<protein>
    <recommendedName>
        <fullName evidence="5 14">D-alanine--D-alanine ligase</fullName>
        <ecNumber evidence="5 14">6.3.2.4</ecNumber>
    </recommendedName>
    <alternativeName>
        <fullName evidence="14">D-Ala-D-Ala ligase</fullName>
    </alternativeName>
    <alternativeName>
        <fullName evidence="14">D-alanylalanine synthetase</fullName>
    </alternativeName>
</protein>
<reference evidence="17 18" key="1">
    <citation type="journal article" date="2014" name="Genome Biol. Evol.">
        <title>Comparative Genomics of the Campylobacter lari Group.</title>
        <authorList>
            <person name="Miller W.G."/>
            <person name="Yee E."/>
            <person name="Chapman M.H."/>
            <person name="Smith T.P."/>
            <person name="Bono J.L."/>
            <person name="Huynh S."/>
            <person name="Parker C.T."/>
            <person name="Vandamme P."/>
            <person name="Luong K."/>
            <person name="Korlach J."/>
        </authorList>
    </citation>
    <scope>NUCLEOTIDE SEQUENCE [LARGE SCALE GENOMIC DNA]</scope>
    <source>
        <strain evidence="18">RM3659</strain>
    </source>
</reference>
<dbReference type="GO" id="GO:0005524">
    <property type="term" value="F:ATP binding"/>
    <property type="evidence" value="ECO:0007669"/>
    <property type="project" value="UniProtKB-UniRule"/>
</dbReference>
<comment type="subcellular location">
    <subcellularLocation>
        <location evidence="3 14">Cytoplasm</location>
    </subcellularLocation>
</comment>
<dbReference type="GO" id="GO:0009252">
    <property type="term" value="P:peptidoglycan biosynthetic process"/>
    <property type="evidence" value="ECO:0007669"/>
    <property type="project" value="UniProtKB-UniRule"/>
</dbReference>
<dbReference type="Pfam" id="PF01820">
    <property type="entry name" value="Dala_Dala_lig_N"/>
    <property type="match status" value="1"/>
</dbReference>
<sequence length="346" mass="39272">MIYGVIFGANSYEHEISIVSAVVLKKVLKAQKKFIFCDKNKEFFLIDEEKMNAKTFSSGAYKKEKALVLKQGGFFIKTMLGEKKLDIDTAINIVHGKDGEDGKIAALLDFYGIKYIGPRIEASVLSFNKVLTKLYAQSVGVKTLDYKVLNLHKEQNVSLDFPCILKPARLGSSIGISIVKDESELKYAKDVAFEFDEDVVVEQFVSNIKEYNLAGCMIGEKMEFSIIEEPRKNEILDFEQKYLGFSESSKVSEANISEELKQKLRDNFTRIYNPLFKGALIRCDFFVIDDEVYLNEINPNPGSLANYLFEDFTNTVDNLAKNIELEKQIKIDYAFIHSINGQKGKL</sequence>
<dbReference type="GO" id="GO:0071555">
    <property type="term" value="P:cell wall organization"/>
    <property type="evidence" value="ECO:0007669"/>
    <property type="project" value="UniProtKB-KW"/>
</dbReference>
<dbReference type="PROSITE" id="PS00843">
    <property type="entry name" value="DALA_DALA_LIGASE_1"/>
    <property type="match status" value="1"/>
</dbReference>
<dbReference type="Pfam" id="PF07478">
    <property type="entry name" value="Dala_Dala_lig_C"/>
    <property type="match status" value="1"/>
</dbReference>
<dbReference type="InterPro" id="IPR016185">
    <property type="entry name" value="PreATP-grasp_dom_sf"/>
</dbReference>
<keyword evidence="11 14" id="KW-0573">Peptidoglycan synthesis</keyword>
<dbReference type="InterPro" id="IPR000291">
    <property type="entry name" value="D-Ala_lig_Van_CS"/>
</dbReference>
<dbReference type="NCBIfam" id="TIGR01205">
    <property type="entry name" value="D_ala_D_alaTIGR"/>
    <property type="match status" value="1"/>
</dbReference>
<organism evidence="17 18">
    <name type="scientific">Campylobacter lari NCTC 11845</name>
    <dbReference type="NCBI Taxonomy" id="1388749"/>
    <lineage>
        <taxon>Bacteria</taxon>
        <taxon>Pseudomonadati</taxon>
        <taxon>Campylobacterota</taxon>
        <taxon>Epsilonproteobacteria</taxon>
        <taxon>Campylobacterales</taxon>
        <taxon>Campylobacteraceae</taxon>
        <taxon>Campylobacter</taxon>
    </lineage>
</organism>
<keyword evidence="6 14" id="KW-0963">Cytoplasm</keyword>
<keyword evidence="10 14" id="KW-0133">Cell shape</keyword>
<comment type="cofactor">
    <cofactor evidence="1">
        <name>Mn(2+)</name>
        <dbReference type="ChEBI" id="CHEBI:29035"/>
    </cofactor>
</comment>
<comment type="similarity">
    <text evidence="4 14">Belongs to the D-alanine--D-alanine ligase family.</text>
</comment>
<evidence type="ECO:0000256" key="14">
    <source>
        <dbReference type="HAMAP-Rule" id="MF_00047"/>
    </source>
</evidence>
<comment type="function">
    <text evidence="14">Cell wall formation.</text>
</comment>
<comment type="cofactor">
    <cofactor evidence="2">
        <name>Mg(2+)</name>
        <dbReference type="ChEBI" id="CHEBI:18420"/>
    </cofactor>
</comment>
<dbReference type="GO" id="GO:0008716">
    <property type="term" value="F:D-alanine-D-alanine ligase activity"/>
    <property type="evidence" value="ECO:0007669"/>
    <property type="project" value="UniProtKB-UniRule"/>
</dbReference>
<evidence type="ECO:0000256" key="6">
    <source>
        <dbReference type="ARBA" id="ARBA00022490"/>
    </source>
</evidence>
<dbReference type="GO" id="GO:0008360">
    <property type="term" value="P:regulation of cell shape"/>
    <property type="evidence" value="ECO:0007669"/>
    <property type="project" value="UniProtKB-KW"/>
</dbReference>
<evidence type="ECO:0000256" key="15">
    <source>
        <dbReference type="PROSITE-ProRule" id="PRU00409"/>
    </source>
</evidence>
<keyword evidence="8 15" id="KW-0547">Nucleotide-binding</keyword>
<comment type="pathway">
    <text evidence="14">Cell wall biogenesis; peptidoglycan biosynthesis.</text>
</comment>
<dbReference type="PROSITE" id="PS50975">
    <property type="entry name" value="ATP_GRASP"/>
    <property type="match status" value="1"/>
</dbReference>
<dbReference type="RefSeq" id="WP_039625850.1">
    <property type="nucleotide sequence ID" value="NZ_CP007775.1"/>
</dbReference>
<dbReference type="OrthoDB" id="9813261at2"/>
<dbReference type="Gene3D" id="3.30.470.20">
    <property type="entry name" value="ATP-grasp fold, B domain"/>
    <property type="match status" value="1"/>
</dbReference>
<dbReference type="InterPro" id="IPR011127">
    <property type="entry name" value="Dala_Dala_lig_N"/>
</dbReference>
<dbReference type="InterPro" id="IPR013815">
    <property type="entry name" value="ATP_grasp_subdomain_1"/>
</dbReference>
<keyword evidence="9 15" id="KW-0067">ATP-binding</keyword>
<dbReference type="InterPro" id="IPR011095">
    <property type="entry name" value="Dala_Dala_lig_C"/>
</dbReference>
<dbReference type="GO" id="GO:0005737">
    <property type="term" value="C:cytoplasm"/>
    <property type="evidence" value="ECO:0007669"/>
    <property type="project" value="UniProtKB-SubCell"/>
</dbReference>
<dbReference type="SUPFAM" id="SSF52440">
    <property type="entry name" value="PreATP-grasp domain"/>
    <property type="match status" value="1"/>
</dbReference>
<dbReference type="EMBL" id="CP007775">
    <property type="protein sequence ID" value="AJD01579.1"/>
    <property type="molecule type" value="Genomic_DNA"/>
</dbReference>
<dbReference type="InterPro" id="IPR011761">
    <property type="entry name" value="ATP-grasp"/>
</dbReference>
<comment type="catalytic activity">
    <reaction evidence="13 14">
        <text>2 D-alanine + ATP = D-alanyl-D-alanine + ADP + phosphate + H(+)</text>
        <dbReference type="Rhea" id="RHEA:11224"/>
        <dbReference type="ChEBI" id="CHEBI:15378"/>
        <dbReference type="ChEBI" id="CHEBI:30616"/>
        <dbReference type="ChEBI" id="CHEBI:43474"/>
        <dbReference type="ChEBI" id="CHEBI:57416"/>
        <dbReference type="ChEBI" id="CHEBI:57822"/>
        <dbReference type="ChEBI" id="CHEBI:456216"/>
        <dbReference type="EC" id="6.3.2.4"/>
    </reaction>
</comment>
<dbReference type="EC" id="6.3.2.4" evidence="5 14"/>
<name>A0A0A8HUJ4_CAMLA</name>